<keyword evidence="4 9" id="KW-0808">Transferase</keyword>
<accession>A0A8J6YBZ2</accession>
<dbReference type="InterPro" id="IPR029044">
    <property type="entry name" value="Nucleotide-diphossugar_trans"/>
</dbReference>
<dbReference type="PANTHER" id="PTHR43532">
    <property type="entry name" value="GLUCOSE-1-PHOSPHATE THYMIDYLYLTRANSFERASE"/>
    <property type="match status" value="1"/>
</dbReference>
<name>A0A8J6YBZ2_9BACT</name>
<reference evidence="11 12" key="1">
    <citation type="submission" date="2020-08" db="EMBL/GenBank/DDBJ databases">
        <title>Acidobacteriota in marine sediments use diverse sulfur dissimilation pathways.</title>
        <authorList>
            <person name="Wasmund K."/>
        </authorList>
    </citation>
    <scope>NUCLEOTIDE SEQUENCE [LARGE SCALE GENOMIC DNA]</scope>
    <source>
        <strain evidence="11">MAG AM3-A</strain>
    </source>
</reference>
<evidence type="ECO:0000256" key="9">
    <source>
        <dbReference type="RuleBase" id="RU003706"/>
    </source>
</evidence>
<protein>
    <recommendedName>
        <fullName evidence="3 9">Glucose-1-phosphate thymidylyltransferase</fullName>
        <ecNumber evidence="3 9">2.7.7.24</ecNumber>
    </recommendedName>
</protein>
<dbReference type="PANTHER" id="PTHR43532:SF1">
    <property type="entry name" value="GLUCOSE-1-PHOSPHATE THYMIDYLYLTRANSFERASE 1"/>
    <property type="match status" value="1"/>
</dbReference>
<dbReference type="EMBL" id="JACXWA010000088">
    <property type="protein sequence ID" value="MBD3870781.1"/>
    <property type="molecule type" value="Genomic_DNA"/>
</dbReference>
<dbReference type="GO" id="GO:0008879">
    <property type="term" value="F:glucose-1-phosphate thymidylyltransferase activity"/>
    <property type="evidence" value="ECO:0007669"/>
    <property type="project" value="UniProtKB-EC"/>
</dbReference>
<comment type="caution">
    <text evidence="11">The sequence shown here is derived from an EMBL/GenBank/DDBJ whole genome shotgun (WGS) entry which is preliminary data.</text>
</comment>
<dbReference type="NCBIfam" id="TIGR01207">
    <property type="entry name" value="rmlA"/>
    <property type="match status" value="1"/>
</dbReference>
<dbReference type="InterPro" id="IPR005907">
    <property type="entry name" value="G1P_thy_trans_s"/>
</dbReference>
<keyword evidence="7 9" id="KW-0460">Magnesium</keyword>
<dbReference type="SUPFAM" id="SSF53448">
    <property type="entry name" value="Nucleotide-diphospho-sugar transferases"/>
    <property type="match status" value="1"/>
</dbReference>
<dbReference type="FunFam" id="3.90.550.10:FF:000023">
    <property type="entry name" value="Glucose-1-phosphate thymidylyltransferase"/>
    <property type="match status" value="1"/>
</dbReference>
<dbReference type="InterPro" id="IPR005835">
    <property type="entry name" value="NTP_transferase_dom"/>
</dbReference>
<evidence type="ECO:0000256" key="8">
    <source>
        <dbReference type="ARBA" id="ARBA00049336"/>
    </source>
</evidence>
<comment type="function">
    <text evidence="9">Catalyzes the formation of dTDP-glucose, from dTTP and glucose 1-phosphate, as well as its pyrophosphorolysis.</text>
</comment>
<dbReference type="GO" id="GO:0046872">
    <property type="term" value="F:metal ion binding"/>
    <property type="evidence" value="ECO:0007669"/>
    <property type="project" value="UniProtKB-KW"/>
</dbReference>
<dbReference type="Pfam" id="PF00483">
    <property type="entry name" value="NTP_transferase"/>
    <property type="match status" value="1"/>
</dbReference>
<gene>
    <name evidence="11" type="primary">rfbA</name>
    <name evidence="11" type="ORF">IFJ97_05410</name>
</gene>
<dbReference type="Gene3D" id="3.90.550.10">
    <property type="entry name" value="Spore Coat Polysaccharide Biosynthesis Protein SpsA, Chain A"/>
    <property type="match status" value="1"/>
</dbReference>
<evidence type="ECO:0000259" key="10">
    <source>
        <dbReference type="Pfam" id="PF00483"/>
    </source>
</evidence>
<comment type="cofactor">
    <cofactor evidence="1">
        <name>Mg(2+)</name>
        <dbReference type="ChEBI" id="CHEBI:18420"/>
    </cofactor>
</comment>
<comment type="catalytic activity">
    <reaction evidence="8 9">
        <text>dTTP + alpha-D-glucose 1-phosphate + H(+) = dTDP-alpha-D-glucose + diphosphate</text>
        <dbReference type="Rhea" id="RHEA:15225"/>
        <dbReference type="ChEBI" id="CHEBI:15378"/>
        <dbReference type="ChEBI" id="CHEBI:33019"/>
        <dbReference type="ChEBI" id="CHEBI:37568"/>
        <dbReference type="ChEBI" id="CHEBI:57477"/>
        <dbReference type="ChEBI" id="CHEBI:58601"/>
        <dbReference type="EC" id="2.7.7.24"/>
    </reaction>
</comment>
<evidence type="ECO:0000256" key="3">
    <source>
        <dbReference type="ARBA" id="ARBA00012461"/>
    </source>
</evidence>
<keyword evidence="5 9" id="KW-0548">Nucleotidyltransferase</keyword>
<evidence type="ECO:0000256" key="7">
    <source>
        <dbReference type="ARBA" id="ARBA00022842"/>
    </source>
</evidence>
<evidence type="ECO:0000256" key="5">
    <source>
        <dbReference type="ARBA" id="ARBA00022695"/>
    </source>
</evidence>
<organism evidence="11 12">
    <name type="scientific">Candidatus Sulfomarinibacter kjeldsenii</name>
    <dbReference type="NCBI Taxonomy" id="2885994"/>
    <lineage>
        <taxon>Bacteria</taxon>
        <taxon>Pseudomonadati</taxon>
        <taxon>Acidobacteriota</taxon>
        <taxon>Thermoanaerobaculia</taxon>
        <taxon>Thermoanaerobaculales</taxon>
        <taxon>Candidatus Sulfomarinibacteraceae</taxon>
        <taxon>Candidatus Sulfomarinibacter</taxon>
    </lineage>
</organism>
<feature type="domain" description="Nucleotidyl transferase" evidence="10">
    <location>
        <begin position="6"/>
        <end position="242"/>
    </location>
</feature>
<evidence type="ECO:0000256" key="6">
    <source>
        <dbReference type="ARBA" id="ARBA00022723"/>
    </source>
</evidence>
<evidence type="ECO:0000313" key="12">
    <source>
        <dbReference type="Proteomes" id="UP000598633"/>
    </source>
</evidence>
<keyword evidence="6 9" id="KW-0479">Metal-binding</keyword>
<proteinExistence type="inferred from homology"/>
<comment type="similarity">
    <text evidence="2 9">Belongs to the glucose-1-phosphate thymidylyltransferase family.</text>
</comment>
<dbReference type="AlphaFoldDB" id="A0A8J6YBZ2"/>
<evidence type="ECO:0000256" key="1">
    <source>
        <dbReference type="ARBA" id="ARBA00001946"/>
    </source>
</evidence>
<sequence>MSSSTKGIVLAGGSGTRLHPVTQVISKQLLPVYDKPMVYYPLSLLMRAGLREVLMISTPRDLPSFRELLGDGRRFGMQIDYCEQPRPEGLAQAFVLGREFLDGSSACLVLGDNILHGPGLSETLTECATLRDGAHIFGYRVRDAKRYGVVEIDDNGNAISIEEKPEKPRSSLAVPGLYFYGPDVCDLAADLEPSERGELEITDLNRRYLEQNRLKVTVLDRGFAWLDAGTHRSLIEASTYIEAIEERQGLKIGCLQEIAWTKGWISKEEFRREADAASGSSYGTYLAEVLERAENKSAGG</sequence>
<evidence type="ECO:0000256" key="4">
    <source>
        <dbReference type="ARBA" id="ARBA00022679"/>
    </source>
</evidence>
<dbReference type="CDD" id="cd02538">
    <property type="entry name" value="G1P_TT_short"/>
    <property type="match status" value="1"/>
</dbReference>
<dbReference type="Proteomes" id="UP000598633">
    <property type="component" value="Unassembled WGS sequence"/>
</dbReference>
<dbReference type="EC" id="2.7.7.24" evidence="3 9"/>
<evidence type="ECO:0000313" key="11">
    <source>
        <dbReference type="EMBL" id="MBD3870781.1"/>
    </source>
</evidence>
<evidence type="ECO:0000256" key="2">
    <source>
        <dbReference type="ARBA" id="ARBA00010480"/>
    </source>
</evidence>